<organism evidence="1 2">
    <name type="scientific">Nephila pilipes</name>
    <name type="common">Giant wood spider</name>
    <name type="synonym">Nephila maculata</name>
    <dbReference type="NCBI Taxonomy" id="299642"/>
    <lineage>
        <taxon>Eukaryota</taxon>
        <taxon>Metazoa</taxon>
        <taxon>Ecdysozoa</taxon>
        <taxon>Arthropoda</taxon>
        <taxon>Chelicerata</taxon>
        <taxon>Arachnida</taxon>
        <taxon>Araneae</taxon>
        <taxon>Araneomorphae</taxon>
        <taxon>Entelegynae</taxon>
        <taxon>Araneoidea</taxon>
        <taxon>Nephilidae</taxon>
        <taxon>Nephila</taxon>
    </lineage>
</organism>
<dbReference type="EMBL" id="BMAW01027093">
    <property type="protein sequence ID" value="GFU00437.1"/>
    <property type="molecule type" value="Genomic_DNA"/>
</dbReference>
<comment type="caution">
    <text evidence="1">The sequence shown here is derived from an EMBL/GenBank/DDBJ whole genome shotgun (WGS) entry which is preliminary data.</text>
</comment>
<keyword evidence="2" id="KW-1185">Reference proteome</keyword>
<dbReference type="AlphaFoldDB" id="A0A8X6Q100"/>
<reference evidence="1" key="1">
    <citation type="submission" date="2020-08" db="EMBL/GenBank/DDBJ databases">
        <title>Multicomponent nature underlies the extraordinary mechanical properties of spider dragline silk.</title>
        <authorList>
            <person name="Kono N."/>
            <person name="Nakamura H."/>
            <person name="Mori M."/>
            <person name="Yoshida Y."/>
            <person name="Ohtoshi R."/>
            <person name="Malay A.D."/>
            <person name="Moran D.A.P."/>
            <person name="Tomita M."/>
            <person name="Numata K."/>
            <person name="Arakawa K."/>
        </authorList>
    </citation>
    <scope>NUCLEOTIDE SEQUENCE</scope>
</reference>
<proteinExistence type="predicted"/>
<dbReference type="Proteomes" id="UP000887013">
    <property type="component" value="Unassembled WGS sequence"/>
</dbReference>
<accession>A0A8X6Q100</accession>
<evidence type="ECO:0000313" key="2">
    <source>
        <dbReference type="Proteomes" id="UP000887013"/>
    </source>
</evidence>
<name>A0A8X6Q100_NEPPI</name>
<gene>
    <name evidence="1" type="ORF">NPIL_266911</name>
</gene>
<sequence>MLFRFPEDIFSRLRLSCPRLSKDPFYRCSVEEKYSRLLRGGKAKHFLRCLSLLIGIVDRQGNTDHKKLVLLYLFGGKEGIGAVMALICERE</sequence>
<protein>
    <submittedName>
        <fullName evidence="1">Uncharacterized protein</fullName>
    </submittedName>
</protein>
<evidence type="ECO:0000313" key="1">
    <source>
        <dbReference type="EMBL" id="GFU00437.1"/>
    </source>
</evidence>